<dbReference type="OrthoDB" id="9816009at2"/>
<sequence>MRLRAFPPISAGLLAAALAFASLPAAAEDKPMDPCFDGTLTVKEVLDACEAFIAKGNDDKKLLIRAHSVRALGFSATGQLDAALDEMSAAVAIDPKRANSYFMRAAGYDASKDYDKAIADLDTAIGLNDGDADYYLLRASSTATRPTTTKRSPT</sequence>
<accession>A0A1E3VUT4</accession>
<feature type="chain" id="PRO_5009138659" evidence="3">
    <location>
        <begin position="28"/>
        <end position="154"/>
    </location>
</feature>
<dbReference type="SMART" id="SM00028">
    <property type="entry name" value="TPR"/>
    <property type="match status" value="2"/>
</dbReference>
<dbReference type="SUPFAM" id="SSF48452">
    <property type="entry name" value="TPR-like"/>
    <property type="match status" value="1"/>
</dbReference>
<dbReference type="EMBL" id="LPWD01000453">
    <property type="protein sequence ID" value="ODR97293.1"/>
    <property type="molecule type" value="Genomic_DNA"/>
</dbReference>
<dbReference type="Proteomes" id="UP000095042">
    <property type="component" value="Unassembled WGS sequence"/>
</dbReference>
<dbReference type="InterPro" id="IPR011990">
    <property type="entry name" value="TPR-like_helical_dom_sf"/>
</dbReference>
<dbReference type="PANTHER" id="PTHR44858">
    <property type="entry name" value="TETRATRICOPEPTIDE REPEAT PROTEIN 6"/>
    <property type="match status" value="1"/>
</dbReference>
<dbReference type="Gene3D" id="1.25.40.10">
    <property type="entry name" value="Tetratricopeptide repeat domain"/>
    <property type="match status" value="1"/>
</dbReference>
<dbReference type="RefSeq" id="WP_069625037.1">
    <property type="nucleotide sequence ID" value="NZ_LPWD01000453.1"/>
</dbReference>
<evidence type="ECO:0000313" key="5">
    <source>
        <dbReference type="Proteomes" id="UP000095042"/>
    </source>
</evidence>
<evidence type="ECO:0000256" key="1">
    <source>
        <dbReference type="ARBA" id="ARBA00022737"/>
    </source>
</evidence>
<keyword evidence="2" id="KW-0802">TPR repeat</keyword>
<organism evidence="4 5">
    <name type="scientific">Methyloceanibacter marginalis</name>
    <dbReference type="NCBI Taxonomy" id="1774971"/>
    <lineage>
        <taxon>Bacteria</taxon>
        <taxon>Pseudomonadati</taxon>
        <taxon>Pseudomonadota</taxon>
        <taxon>Alphaproteobacteria</taxon>
        <taxon>Hyphomicrobiales</taxon>
        <taxon>Hyphomicrobiaceae</taxon>
        <taxon>Methyloceanibacter</taxon>
    </lineage>
</organism>
<keyword evidence="5" id="KW-1185">Reference proteome</keyword>
<dbReference type="InterPro" id="IPR019734">
    <property type="entry name" value="TPR_rpt"/>
</dbReference>
<keyword evidence="1" id="KW-0677">Repeat</keyword>
<reference evidence="4 5" key="1">
    <citation type="journal article" date="2016" name="Environ. Microbiol.">
        <title>New Methyloceanibacter diversity from North Sea sediments includes methanotroph containing solely the soluble methane monooxygenase.</title>
        <authorList>
            <person name="Vekeman B."/>
            <person name="Kerckhof F.M."/>
            <person name="Cremers G."/>
            <person name="de Vos P."/>
            <person name="Vandamme P."/>
            <person name="Boon N."/>
            <person name="Op den Camp H.J."/>
            <person name="Heylen K."/>
        </authorList>
    </citation>
    <scope>NUCLEOTIDE SEQUENCE [LARGE SCALE GENOMIC DNA]</scope>
    <source>
        <strain evidence="4 5">R-67177</strain>
    </source>
</reference>
<dbReference type="InterPro" id="IPR050498">
    <property type="entry name" value="Ycf3"/>
</dbReference>
<proteinExistence type="predicted"/>
<evidence type="ECO:0000313" key="4">
    <source>
        <dbReference type="EMBL" id="ODR97293.1"/>
    </source>
</evidence>
<feature type="signal peptide" evidence="3">
    <location>
        <begin position="1"/>
        <end position="27"/>
    </location>
</feature>
<gene>
    <name evidence="4" type="ORF">AUC71_04165</name>
</gene>
<dbReference type="PANTHER" id="PTHR44858:SF1">
    <property type="entry name" value="UDP-N-ACETYLGLUCOSAMINE--PEPTIDE N-ACETYLGLUCOSAMINYLTRANSFERASE SPINDLY-RELATED"/>
    <property type="match status" value="1"/>
</dbReference>
<protein>
    <submittedName>
        <fullName evidence="4">Uncharacterized protein</fullName>
    </submittedName>
</protein>
<name>A0A1E3VUT4_9HYPH</name>
<dbReference type="AlphaFoldDB" id="A0A1E3VUT4"/>
<evidence type="ECO:0000256" key="2">
    <source>
        <dbReference type="ARBA" id="ARBA00022803"/>
    </source>
</evidence>
<comment type="caution">
    <text evidence="4">The sequence shown here is derived from an EMBL/GenBank/DDBJ whole genome shotgun (WGS) entry which is preliminary data.</text>
</comment>
<evidence type="ECO:0000256" key="3">
    <source>
        <dbReference type="SAM" id="SignalP"/>
    </source>
</evidence>
<keyword evidence="3" id="KW-0732">Signal</keyword>